<dbReference type="VEuPathDB" id="TriTrypDB:TcCLB.507723.160"/>
<proteinExistence type="predicted"/>
<sequence length="373" mass="42800">MDDTQEEAVRELKKHLQELEDTLSAQEKILRNRSQKMASILVSVVDTERALDENADELRETQLQLENVVADNRIAHKERERIQTASDGCLPRDEYVRELSEADAGLKEKQGQVQDLVAQVESLNGSAESAEARRRLTLVSLITILDDLHTSLTRSIQRVPHEEDARARGVLRAIRELSRERERAIGYCVRKKREVTDVIELKKQRVNELALDLQKNLSVIVEDQEKSALSVVEKIQEERNALREEVESIKTANQRLWDVLRDTKYSSDSVQGGDSKREVAISANDALRTTAGVEEEKEQLREQLKLFEAKRTKLQRLIEELRASINTNMEKHALKLRDLKREIQVQQYESHKLEGENRKLKSLCDSLAVTLEA</sequence>
<dbReference type="VEuPathDB" id="TriTrypDB:ECC02_000404"/>
<evidence type="ECO:0008006" key="4">
    <source>
        <dbReference type="Google" id="ProtNLM"/>
    </source>
</evidence>
<dbReference type="VEuPathDB" id="TriTrypDB:C3747_91g32"/>
<dbReference type="VEuPathDB" id="TriTrypDB:BCY84_07444"/>
<name>A0A2V2UHW3_TRYCR</name>
<keyword evidence="1" id="KW-0175">Coiled coil</keyword>
<comment type="caution">
    <text evidence="2">The sequence shown here is derived from an EMBL/GenBank/DDBJ whole genome shotgun (WGS) entry which is preliminary data.</text>
</comment>
<dbReference type="VEuPathDB" id="TriTrypDB:C4B63_286g21"/>
<dbReference type="AlphaFoldDB" id="A0A2V2UHW3"/>
<dbReference type="VEuPathDB" id="TriTrypDB:TcCL_ESM08292"/>
<dbReference type="VEuPathDB" id="TriTrypDB:TcBrA4_0011930"/>
<protein>
    <recommendedName>
        <fullName evidence="4">Elks delta-like protein</fullName>
    </recommendedName>
</protein>
<reference evidence="2 3" key="1">
    <citation type="journal article" date="2018" name="Microb. Genom.">
        <title>Expanding an expanded genome: long-read sequencing of Trypanosoma cruzi.</title>
        <authorList>
            <person name="Berna L."/>
            <person name="Rodriguez M."/>
            <person name="Chiribao M.L."/>
            <person name="Parodi-Talice A."/>
            <person name="Pita S."/>
            <person name="Rijo G."/>
            <person name="Alvarez-Valin F."/>
            <person name="Robello C."/>
        </authorList>
    </citation>
    <scope>NUCLEOTIDE SEQUENCE [LARGE SCALE GENOMIC DNA]</scope>
    <source>
        <strain evidence="2 3">Dm28c</strain>
    </source>
</reference>
<gene>
    <name evidence="2" type="ORF">C4B63_286g21</name>
</gene>
<dbReference type="Proteomes" id="UP000246121">
    <property type="component" value="Unassembled WGS sequence"/>
</dbReference>
<evidence type="ECO:0000313" key="2">
    <source>
        <dbReference type="EMBL" id="PWU83785.1"/>
    </source>
</evidence>
<feature type="coiled-coil region" evidence="1">
    <location>
        <begin position="283"/>
        <end position="356"/>
    </location>
</feature>
<accession>A0A2V2UHW3</accession>
<dbReference type="VEuPathDB" id="TriTrypDB:TCDM_05992"/>
<evidence type="ECO:0000256" key="1">
    <source>
        <dbReference type="SAM" id="Coils"/>
    </source>
</evidence>
<dbReference type="EMBL" id="PRFA01000286">
    <property type="protein sequence ID" value="PWU83785.1"/>
    <property type="molecule type" value="Genomic_DNA"/>
</dbReference>
<feature type="coiled-coil region" evidence="1">
    <location>
        <begin position="2"/>
        <end position="71"/>
    </location>
</feature>
<dbReference type="VEuPathDB" id="TriTrypDB:TcCLB.507611.340"/>
<organism evidence="2 3">
    <name type="scientific">Trypanosoma cruzi</name>
    <dbReference type="NCBI Taxonomy" id="5693"/>
    <lineage>
        <taxon>Eukaryota</taxon>
        <taxon>Discoba</taxon>
        <taxon>Euglenozoa</taxon>
        <taxon>Kinetoplastea</taxon>
        <taxon>Metakinetoplastina</taxon>
        <taxon>Trypanosomatida</taxon>
        <taxon>Trypanosomatidae</taxon>
        <taxon>Trypanosoma</taxon>
        <taxon>Schizotrypanum</taxon>
    </lineage>
</organism>
<dbReference type="VEuPathDB" id="TriTrypDB:TcG_09043"/>
<dbReference type="VEuPathDB" id="TriTrypDB:Tc_MARK_6100"/>
<feature type="coiled-coil region" evidence="1">
    <location>
        <begin position="225"/>
        <end position="255"/>
    </location>
</feature>
<dbReference type="VEuPathDB" id="TriTrypDB:TCSYLVIO_004579"/>
<evidence type="ECO:0000313" key="3">
    <source>
        <dbReference type="Proteomes" id="UP000246121"/>
    </source>
</evidence>
<feature type="coiled-coil region" evidence="1">
    <location>
        <begin position="106"/>
        <end position="133"/>
    </location>
</feature>